<reference evidence="1" key="1">
    <citation type="journal article" date="2014" name="Int. J. Syst. Evol. Microbiol.">
        <title>Complete genome sequence of Corynebacterium casei LMG S-19264T (=DSM 44701T), isolated from a smear-ripened cheese.</title>
        <authorList>
            <consortium name="US DOE Joint Genome Institute (JGI-PGF)"/>
            <person name="Walter F."/>
            <person name="Albersmeier A."/>
            <person name="Kalinowski J."/>
            <person name="Ruckert C."/>
        </authorList>
    </citation>
    <scope>NUCLEOTIDE SEQUENCE</scope>
    <source>
        <strain evidence="1">CCM 7905</strain>
    </source>
</reference>
<dbReference type="Proteomes" id="UP000654257">
    <property type="component" value="Unassembled WGS sequence"/>
</dbReference>
<proteinExistence type="predicted"/>
<comment type="caution">
    <text evidence="1">The sequence shown here is derived from an EMBL/GenBank/DDBJ whole genome shotgun (WGS) entry which is preliminary data.</text>
</comment>
<organism evidence="1 2">
    <name type="scientific">Rhodococcoides trifolii</name>
    <dbReference type="NCBI Taxonomy" id="908250"/>
    <lineage>
        <taxon>Bacteria</taxon>
        <taxon>Bacillati</taxon>
        <taxon>Actinomycetota</taxon>
        <taxon>Actinomycetes</taxon>
        <taxon>Mycobacteriales</taxon>
        <taxon>Nocardiaceae</taxon>
        <taxon>Rhodococcoides</taxon>
    </lineage>
</organism>
<accession>A0A917LJ78</accession>
<reference evidence="1" key="2">
    <citation type="submission" date="2020-09" db="EMBL/GenBank/DDBJ databases">
        <authorList>
            <person name="Sun Q."/>
            <person name="Sedlacek I."/>
        </authorList>
    </citation>
    <scope>NUCLEOTIDE SEQUENCE</scope>
    <source>
        <strain evidence="1">CCM 7905</strain>
    </source>
</reference>
<evidence type="ECO:0008006" key="3">
    <source>
        <dbReference type="Google" id="ProtNLM"/>
    </source>
</evidence>
<name>A0A917LJ78_9NOCA</name>
<protein>
    <recommendedName>
        <fullName evidence="3">Polysaccharide pyruvyl transferase domain-containing protein</fullName>
    </recommendedName>
</protein>
<keyword evidence="2" id="KW-1185">Reference proteome</keyword>
<sequence length="361" mass="38970">MTTVFLWCTGQDDNIGDIVLRRRLLHALSAPGARVVVYVGKGSGGFVDALVGSAAVTVQRSRVRWLQALCRSAVRGSTVLVHNAGEIQLDSKTVQSQLALLLPQLLVRMRGGLVVRAGCAVQDRSGITARIAGALVSLVGRTTTTTIWRDTESGRTFGSGPIVPDWAFDESVSSATSSVRDTLVLTFRSDRPALSDKGLHEISRFADSHALTVRTVVQVRRDNDAMSRLAQQIGCEHVDWPDSRSHIDQERVIRAEFARAAMVVSDRIHALIIGCTEGAVPAALSATPDRKVQRHFSAAGIDAIVLDEVDGREADIDEFLTATLRRGPEISLSVAVAQQRIQGLDAQIEADITALAERSPR</sequence>
<dbReference type="RefSeq" id="WP_188547976.1">
    <property type="nucleotide sequence ID" value="NZ_BMCU01000009.1"/>
</dbReference>
<evidence type="ECO:0000313" key="1">
    <source>
        <dbReference type="EMBL" id="GGG29233.1"/>
    </source>
</evidence>
<dbReference type="EMBL" id="BMCU01000009">
    <property type="protein sequence ID" value="GGG29233.1"/>
    <property type="molecule type" value="Genomic_DNA"/>
</dbReference>
<dbReference type="AlphaFoldDB" id="A0A917LJ78"/>
<gene>
    <name evidence="1" type="ORF">GCM10007304_48880</name>
</gene>
<evidence type="ECO:0000313" key="2">
    <source>
        <dbReference type="Proteomes" id="UP000654257"/>
    </source>
</evidence>